<evidence type="ECO:0000256" key="1">
    <source>
        <dbReference type="ARBA" id="ARBA00006484"/>
    </source>
</evidence>
<evidence type="ECO:0000313" key="4">
    <source>
        <dbReference type="Proteomes" id="UP001526201"/>
    </source>
</evidence>
<comment type="caution">
    <text evidence="3">The sequence shown here is derived from an EMBL/GenBank/DDBJ whole genome shotgun (WGS) entry which is preliminary data.</text>
</comment>
<evidence type="ECO:0000313" key="3">
    <source>
        <dbReference type="EMBL" id="MCV7228411.1"/>
    </source>
</evidence>
<dbReference type="PANTHER" id="PTHR24321">
    <property type="entry name" value="DEHYDROGENASES, SHORT CHAIN"/>
    <property type="match status" value="1"/>
</dbReference>
<dbReference type="InterPro" id="IPR020904">
    <property type="entry name" value="Sc_DH/Rdtase_CS"/>
</dbReference>
<gene>
    <name evidence="3" type="ORF">H7J73_20565</name>
</gene>
<sequence length="258" mass="27470">MGRYWHPHSLDGHAVIVTGAARGIGRGTAQALLERGAAVLLVDREESVVDLAAEFVAAGFKAEHCVADLRDAASPQLIVTTAVDKLGAVTALVNNAIACNEPKPFTDITQEDFNLVYDVGPRATFFLMQAVHPILQAAGGGSIVNFGSGSGTVGEPMFGAYASAKEAIRGMSWVAALEWGKDNIRINVVCPFANSDGVLFWAENFTKDYERAVRHIPLRRVGDTHDDIGAMIAFLLSPDASYLTAQTIHIDGGSGSFR</sequence>
<dbReference type="PANTHER" id="PTHR24321:SF8">
    <property type="entry name" value="ESTRADIOL 17-BETA-DEHYDROGENASE 8-RELATED"/>
    <property type="match status" value="1"/>
</dbReference>
<organism evidence="3 4">
    <name type="scientific">Mycolicibacterium komossense</name>
    <dbReference type="NCBI Taxonomy" id="1779"/>
    <lineage>
        <taxon>Bacteria</taxon>
        <taxon>Bacillati</taxon>
        <taxon>Actinomycetota</taxon>
        <taxon>Actinomycetes</taxon>
        <taxon>Mycobacteriales</taxon>
        <taxon>Mycobacteriaceae</taxon>
        <taxon>Mycolicibacterium</taxon>
    </lineage>
</organism>
<name>A0ABT3CFZ5_9MYCO</name>
<dbReference type="PROSITE" id="PS00061">
    <property type="entry name" value="ADH_SHORT"/>
    <property type="match status" value="1"/>
</dbReference>
<keyword evidence="2" id="KW-0560">Oxidoreductase</keyword>
<keyword evidence="4" id="KW-1185">Reference proteome</keyword>
<comment type="similarity">
    <text evidence="1">Belongs to the short-chain dehydrogenases/reductases (SDR) family.</text>
</comment>
<dbReference type="Gene3D" id="3.40.50.720">
    <property type="entry name" value="NAD(P)-binding Rossmann-like Domain"/>
    <property type="match status" value="1"/>
</dbReference>
<dbReference type="PRINTS" id="PR00081">
    <property type="entry name" value="GDHRDH"/>
</dbReference>
<proteinExistence type="inferred from homology"/>
<dbReference type="EMBL" id="JACKTY010000033">
    <property type="protein sequence ID" value="MCV7228411.1"/>
    <property type="molecule type" value="Genomic_DNA"/>
</dbReference>
<dbReference type="Proteomes" id="UP001526201">
    <property type="component" value="Unassembled WGS sequence"/>
</dbReference>
<reference evidence="3 4" key="1">
    <citation type="journal article" date="2022" name="BMC Genomics">
        <title>Comparative genome analysis of mycobacteria focusing on tRNA and non-coding RNA.</title>
        <authorList>
            <person name="Behra P.R.K."/>
            <person name="Pettersson B.M.F."/>
            <person name="Ramesh M."/>
            <person name="Das S."/>
            <person name="Dasgupta S."/>
            <person name="Kirsebom L.A."/>
        </authorList>
    </citation>
    <scope>NUCLEOTIDE SEQUENCE [LARGE SCALE GENOMIC DNA]</scope>
    <source>
        <strain evidence="3 4">DSM 44078</strain>
    </source>
</reference>
<accession>A0ABT3CFZ5</accession>
<dbReference type="InterPro" id="IPR036291">
    <property type="entry name" value="NAD(P)-bd_dom_sf"/>
</dbReference>
<dbReference type="CDD" id="cd05233">
    <property type="entry name" value="SDR_c"/>
    <property type="match status" value="1"/>
</dbReference>
<evidence type="ECO:0000256" key="2">
    <source>
        <dbReference type="ARBA" id="ARBA00023002"/>
    </source>
</evidence>
<dbReference type="SUPFAM" id="SSF51735">
    <property type="entry name" value="NAD(P)-binding Rossmann-fold domains"/>
    <property type="match status" value="1"/>
</dbReference>
<protein>
    <submittedName>
        <fullName evidence="3">SDR family oxidoreductase</fullName>
    </submittedName>
</protein>
<dbReference type="Pfam" id="PF13561">
    <property type="entry name" value="adh_short_C2"/>
    <property type="match status" value="1"/>
</dbReference>
<dbReference type="InterPro" id="IPR002347">
    <property type="entry name" value="SDR_fam"/>
</dbReference>